<dbReference type="EMBL" id="CP048711">
    <property type="protein sequence ID" value="QIB64304.1"/>
    <property type="molecule type" value="Genomic_DNA"/>
</dbReference>
<sequence length="50" mass="5591">MRTKQPVIWREHVLSDESVLIRHSDLKRHAACVNPVLVGMAPPEVKAMGS</sequence>
<protein>
    <submittedName>
        <fullName evidence="1">Uncharacterized protein</fullName>
    </submittedName>
</protein>
<evidence type="ECO:0000313" key="1">
    <source>
        <dbReference type="EMBL" id="QIB64304.1"/>
    </source>
</evidence>
<name>A0A6C0U4C9_9GAMM</name>
<dbReference type="AlphaFoldDB" id="A0A6C0U4C9"/>
<dbReference type="KEGG" id="kim:G3T16_01680"/>
<gene>
    <name evidence="1" type="ORF">G3T16_01680</name>
</gene>
<organism evidence="1 2">
    <name type="scientific">Kineobactrum salinum</name>
    <dbReference type="NCBI Taxonomy" id="2708301"/>
    <lineage>
        <taxon>Bacteria</taxon>
        <taxon>Pseudomonadati</taxon>
        <taxon>Pseudomonadota</taxon>
        <taxon>Gammaproteobacteria</taxon>
        <taxon>Cellvibrionales</taxon>
        <taxon>Halieaceae</taxon>
        <taxon>Kineobactrum</taxon>
    </lineage>
</organism>
<accession>A0A6C0U4C9</accession>
<evidence type="ECO:0000313" key="2">
    <source>
        <dbReference type="Proteomes" id="UP000477680"/>
    </source>
</evidence>
<proteinExistence type="predicted"/>
<dbReference type="RefSeq" id="WP_163493554.1">
    <property type="nucleotide sequence ID" value="NZ_CP048711.1"/>
</dbReference>
<keyword evidence="2" id="KW-1185">Reference proteome</keyword>
<dbReference type="Proteomes" id="UP000477680">
    <property type="component" value="Chromosome"/>
</dbReference>
<reference evidence="1 2" key="1">
    <citation type="submission" date="2020-02" db="EMBL/GenBank/DDBJ databases">
        <title>Genome sequencing for Kineobactrum sp. M2.</title>
        <authorList>
            <person name="Park S.-J."/>
        </authorList>
    </citation>
    <scope>NUCLEOTIDE SEQUENCE [LARGE SCALE GENOMIC DNA]</scope>
    <source>
        <strain evidence="1 2">M2</strain>
    </source>
</reference>